<comment type="caution">
    <text evidence="1">The sequence shown here is derived from an EMBL/GenBank/DDBJ whole genome shotgun (WGS) entry which is preliminary data.</text>
</comment>
<accession>A0A0B1Q605</accession>
<reference evidence="1 2" key="1">
    <citation type="submission" date="2014-09" db="EMBL/GenBank/DDBJ databases">
        <title>Isolation and characterization of Aurantimonas altamirensis ON-56566 from clinical sample following a dog bite.</title>
        <authorList>
            <person name="Eshaghi A."/>
            <person name="Li A."/>
            <person name="Shahinas D."/>
            <person name="Bahn P."/>
            <person name="Kus J.V."/>
            <person name="Patel S.N."/>
        </authorList>
    </citation>
    <scope>NUCLEOTIDE SEQUENCE [LARGE SCALE GENOMIC DNA]</scope>
    <source>
        <strain evidence="1 2">ON-56566</strain>
    </source>
</reference>
<organism evidence="1 2">
    <name type="scientific">Aureimonas altamirensis</name>
    <dbReference type="NCBI Taxonomy" id="370622"/>
    <lineage>
        <taxon>Bacteria</taxon>
        <taxon>Pseudomonadati</taxon>
        <taxon>Pseudomonadota</taxon>
        <taxon>Alphaproteobacteria</taxon>
        <taxon>Hyphomicrobiales</taxon>
        <taxon>Aurantimonadaceae</taxon>
        <taxon>Aureimonas</taxon>
    </lineage>
</organism>
<sequence length="64" mass="7633">MTMRTTVVQPRDFLHAKKIRLDRNHKFQRRKDGAEYAFLFEQDHLYSGNIRPLREAGRTQGCAR</sequence>
<evidence type="ECO:0000313" key="2">
    <source>
        <dbReference type="Proteomes" id="UP000030826"/>
    </source>
</evidence>
<dbReference type="STRING" id="370622.LA66_06820"/>
<dbReference type="EMBL" id="JRFJ01000001">
    <property type="protein sequence ID" value="KHJ56273.1"/>
    <property type="molecule type" value="Genomic_DNA"/>
</dbReference>
<protein>
    <submittedName>
        <fullName evidence="1">Uncharacterized protein</fullName>
    </submittedName>
</protein>
<evidence type="ECO:0000313" key="1">
    <source>
        <dbReference type="EMBL" id="KHJ56273.1"/>
    </source>
</evidence>
<dbReference type="AlphaFoldDB" id="A0A0B1Q605"/>
<proteinExistence type="predicted"/>
<gene>
    <name evidence="1" type="ORF">LA66_06820</name>
</gene>
<name>A0A0B1Q605_9HYPH</name>
<dbReference type="Proteomes" id="UP000030826">
    <property type="component" value="Unassembled WGS sequence"/>
</dbReference>